<feature type="region of interest" description="Disordered" evidence="5">
    <location>
        <begin position="60"/>
        <end position="102"/>
    </location>
</feature>
<dbReference type="GO" id="GO:0046688">
    <property type="term" value="P:response to copper ion"/>
    <property type="evidence" value="ECO:0007669"/>
    <property type="project" value="InterPro"/>
</dbReference>
<keyword evidence="6" id="KW-0812">Transmembrane</keyword>
<dbReference type="EMBL" id="JACHJT010000001">
    <property type="protein sequence ID" value="MBB4929469.1"/>
    <property type="molecule type" value="Genomic_DNA"/>
</dbReference>
<dbReference type="GO" id="GO:0006825">
    <property type="term" value="P:copper ion transport"/>
    <property type="evidence" value="ECO:0007669"/>
    <property type="project" value="InterPro"/>
</dbReference>
<proteinExistence type="predicted"/>
<feature type="region of interest" description="Disordered" evidence="5">
    <location>
        <begin position="154"/>
        <end position="188"/>
    </location>
</feature>
<feature type="domain" description="CopC" evidence="8">
    <location>
        <begin position="34"/>
        <end position="147"/>
    </location>
</feature>
<dbReference type="PANTHER" id="PTHR34820:SF4">
    <property type="entry name" value="INNER MEMBRANE PROTEIN YEBZ"/>
    <property type="match status" value="1"/>
</dbReference>
<evidence type="ECO:0000256" key="3">
    <source>
        <dbReference type="ARBA" id="ARBA00022729"/>
    </source>
</evidence>
<dbReference type="AlphaFoldDB" id="A0A7W7RCM7"/>
<comment type="caution">
    <text evidence="9">The sequence shown here is derived from an EMBL/GenBank/DDBJ whole genome shotgun (WGS) entry which is preliminary data.</text>
</comment>
<feature type="compositionally biased region" description="Low complexity" evidence="5">
    <location>
        <begin position="72"/>
        <end position="93"/>
    </location>
</feature>
<sequence>MQTPPAVRRSVVLIPATTAALLLGLAAAPAALAHNTLISSSPEDGETLDSAPEEVTLTFSDEVQSGDGTAGGTQDDGAASEGSEGSANAIVVTGPGGETYEEGEVRVDGDTASIGLGPLEAAGEHTIAYRVVSADGHPVEDELTFTLSQDGAAVQSGAGAGDEADGNGGGEDAGDAAADDSDADQDGSAAPANLMSTYGPIGGVVVAIALVAMIIILIVRMRNRPEQGGYDT</sequence>
<dbReference type="Proteomes" id="UP000523007">
    <property type="component" value="Unassembled WGS sequence"/>
</dbReference>
<dbReference type="Gene3D" id="2.60.40.1220">
    <property type="match status" value="1"/>
</dbReference>
<keyword evidence="4" id="KW-0186">Copper</keyword>
<gene>
    <name evidence="9" type="ORF">F4561_000289</name>
</gene>
<evidence type="ECO:0000313" key="9">
    <source>
        <dbReference type="EMBL" id="MBB4929469.1"/>
    </source>
</evidence>
<evidence type="ECO:0000256" key="2">
    <source>
        <dbReference type="ARBA" id="ARBA00022723"/>
    </source>
</evidence>
<dbReference type="RefSeq" id="WP_184573972.1">
    <property type="nucleotide sequence ID" value="NZ_JACHJT010000001.1"/>
</dbReference>
<organism evidence="9 10">
    <name type="scientific">Lipingzhangella halophila</name>
    <dbReference type="NCBI Taxonomy" id="1783352"/>
    <lineage>
        <taxon>Bacteria</taxon>
        <taxon>Bacillati</taxon>
        <taxon>Actinomycetota</taxon>
        <taxon>Actinomycetes</taxon>
        <taxon>Streptosporangiales</taxon>
        <taxon>Nocardiopsidaceae</taxon>
        <taxon>Lipingzhangella</taxon>
    </lineage>
</organism>
<dbReference type="GO" id="GO:0005507">
    <property type="term" value="F:copper ion binding"/>
    <property type="evidence" value="ECO:0007669"/>
    <property type="project" value="InterPro"/>
</dbReference>
<keyword evidence="6" id="KW-0472">Membrane</keyword>
<dbReference type="InterPro" id="IPR014755">
    <property type="entry name" value="Cu-Rt/internalin_Ig-like"/>
</dbReference>
<keyword evidence="10" id="KW-1185">Reference proteome</keyword>
<dbReference type="InterPro" id="IPR014756">
    <property type="entry name" value="Ig_E-set"/>
</dbReference>
<evidence type="ECO:0000259" key="8">
    <source>
        <dbReference type="Pfam" id="PF04234"/>
    </source>
</evidence>
<feature type="chain" id="PRO_5039182803" description="CopC domain-containing protein" evidence="7">
    <location>
        <begin position="34"/>
        <end position="232"/>
    </location>
</feature>
<evidence type="ECO:0000256" key="1">
    <source>
        <dbReference type="ARBA" id="ARBA00004196"/>
    </source>
</evidence>
<keyword evidence="2" id="KW-0479">Metal-binding</keyword>
<evidence type="ECO:0000256" key="4">
    <source>
        <dbReference type="ARBA" id="ARBA00023008"/>
    </source>
</evidence>
<dbReference type="GO" id="GO:0030313">
    <property type="term" value="C:cell envelope"/>
    <property type="evidence" value="ECO:0007669"/>
    <property type="project" value="UniProtKB-SubCell"/>
</dbReference>
<dbReference type="PANTHER" id="PTHR34820">
    <property type="entry name" value="INNER MEMBRANE PROTEIN YEBZ"/>
    <property type="match status" value="1"/>
</dbReference>
<reference evidence="9 10" key="1">
    <citation type="submission" date="2020-08" db="EMBL/GenBank/DDBJ databases">
        <title>Sequencing the genomes of 1000 actinobacteria strains.</title>
        <authorList>
            <person name="Klenk H.-P."/>
        </authorList>
    </citation>
    <scope>NUCLEOTIDE SEQUENCE [LARGE SCALE GENOMIC DNA]</scope>
    <source>
        <strain evidence="9 10">DSM 102030</strain>
    </source>
</reference>
<feature type="compositionally biased region" description="Acidic residues" evidence="5">
    <location>
        <begin position="172"/>
        <end position="185"/>
    </location>
</feature>
<dbReference type="InterPro" id="IPR032694">
    <property type="entry name" value="CopC/D"/>
</dbReference>
<dbReference type="SUPFAM" id="SSF81296">
    <property type="entry name" value="E set domains"/>
    <property type="match status" value="1"/>
</dbReference>
<evidence type="ECO:0000256" key="7">
    <source>
        <dbReference type="SAM" id="SignalP"/>
    </source>
</evidence>
<feature type="signal peptide" evidence="7">
    <location>
        <begin position="1"/>
        <end position="33"/>
    </location>
</feature>
<dbReference type="GO" id="GO:0042597">
    <property type="term" value="C:periplasmic space"/>
    <property type="evidence" value="ECO:0007669"/>
    <property type="project" value="InterPro"/>
</dbReference>
<dbReference type="Pfam" id="PF04234">
    <property type="entry name" value="CopC"/>
    <property type="match status" value="1"/>
</dbReference>
<feature type="transmembrane region" description="Helical" evidence="6">
    <location>
        <begin position="198"/>
        <end position="219"/>
    </location>
</feature>
<evidence type="ECO:0000313" key="10">
    <source>
        <dbReference type="Proteomes" id="UP000523007"/>
    </source>
</evidence>
<accession>A0A7W7RCM7</accession>
<dbReference type="GO" id="GO:0005886">
    <property type="term" value="C:plasma membrane"/>
    <property type="evidence" value="ECO:0007669"/>
    <property type="project" value="TreeGrafter"/>
</dbReference>
<keyword evidence="3 7" id="KW-0732">Signal</keyword>
<evidence type="ECO:0000256" key="5">
    <source>
        <dbReference type="SAM" id="MobiDB-lite"/>
    </source>
</evidence>
<keyword evidence="6" id="KW-1133">Transmembrane helix</keyword>
<dbReference type="InterPro" id="IPR007348">
    <property type="entry name" value="CopC_dom"/>
</dbReference>
<comment type="subcellular location">
    <subcellularLocation>
        <location evidence="1">Cell envelope</location>
    </subcellularLocation>
</comment>
<name>A0A7W7RCM7_9ACTN</name>
<evidence type="ECO:0000256" key="6">
    <source>
        <dbReference type="SAM" id="Phobius"/>
    </source>
</evidence>
<protein>
    <recommendedName>
        <fullName evidence="8">CopC domain-containing protein</fullName>
    </recommendedName>
</protein>